<organism evidence="3 4">
    <name type="scientific">Acetobacterium paludosum</name>
    <dbReference type="NCBI Taxonomy" id="52693"/>
    <lineage>
        <taxon>Bacteria</taxon>
        <taxon>Bacillati</taxon>
        <taxon>Bacillota</taxon>
        <taxon>Clostridia</taxon>
        <taxon>Eubacteriales</taxon>
        <taxon>Eubacteriaceae</taxon>
        <taxon>Acetobacterium</taxon>
    </lineage>
</organism>
<feature type="transmembrane region" description="Helical" evidence="1">
    <location>
        <begin position="218"/>
        <end position="239"/>
    </location>
</feature>
<feature type="signal peptide" evidence="2">
    <location>
        <begin position="1"/>
        <end position="28"/>
    </location>
</feature>
<keyword evidence="1" id="KW-0472">Membrane</keyword>
<evidence type="ECO:0000313" key="3">
    <source>
        <dbReference type="EMBL" id="MBC3887829.1"/>
    </source>
</evidence>
<accession>A0A923HWD7</accession>
<dbReference type="OrthoDB" id="1779569at2"/>
<dbReference type="Proteomes" id="UP000616595">
    <property type="component" value="Unassembled WGS sequence"/>
</dbReference>
<evidence type="ECO:0000256" key="2">
    <source>
        <dbReference type="SAM" id="SignalP"/>
    </source>
</evidence>
<name>A0A923HWD7_9FIRM</name>
<reference evidence="3" key="1">
    <citation type="submission" date="2019-10" db="EMBL/GenBank/DDBJ databases">
        <authorList>
            <person name="Ross D.E."/>
            <person name="Gulliver D."/>
        </authorList>
    </citation>
    <scope>NUCLEOTIDE SEQUENCE</scope>
    <source>
        <strain evidence="3">DER-2019</strain>
    </source>
</reference>
<feature type="chain" id="PRO_5037780470" evidence="2">
    <location>
        <begin position="29"/>
        <end position="247"/>
    </location>
</feature>
<evidence type="ECO:0000256" key="1">
    <source>
        <dbReference type="SAM" id="Phobius"/>
    </source>
</evidence>
<keyword evidence="1" id="KW-0812">Transmembrane</keyword>
<proteinExistence type="predicted"/>
<keyword evidence="1" id="KW-1133">Transmembrane helix</keyword>
<reference evidence="3" key="2">
    <citation type="submission" date="2020-10" db="EMBL/GenBank/DDBJ databases">
        <title>Comparative genomics of the Acetobacterium genus.</title>
        <authorList>
            <person name="Marshall C."/>
            <person name="May H."/>
            <person name="Norman S."/>
        </authorList>
    </citation>
    <scope>NUCLEOTIDE SEQUENCE</scope>
    <source>
        <strain evidence="3">DER-2019</strain>
    </source>
</reference>
<dbReference type="EMBL" id="WJBD01000005">
    <property type="protein sequence ID" value="MBC3887829.1"/>
    <property type="molecule type" value="Genomic_DNA"/>
</dbReference>
<protein>
    <submittedName>
        <fullName evidence="3">Uncharacterized protein</fullName>
    </submittedName>
</protein>
<keyword evidence="4" id="KW-1185">Reference proteome</keyword>
<dbReference type="RefSeq" id="WP_148567334.1">
    <property type="nucleotide sequence ID" value="NZ_RXYA01000009.1"/>
</dbReference>
<sequence>MKKEKKKVVLGLLLMVFTMISMSIPVFATDKVTTTVYDSASTTESLSWKAFDALLGYNDMGTELIGSPTTGIYEFRVGGTADGELNYAWTFDGSAFTTPYTTATKGPISLTVKTANDPEKGLGITFDLYTSHTDGTDNSLSGEATLKLKVSDFFADGTKLDITGPDAYSKEVSVADGYISFDVKKGGTYVAKADLEAASANTATNEIAAAESPKSMNIGLVILIIVLVLVAFGGIIVFLKRKGKHDN</sequence>
<comment type="caution">
    <text evidence="3">The sequence shown here is derived from an EMBL/GenBank/DDBJ whole genome shotgun (WGS) entry which is preliminary data.</text>
</comment>
<keyword evidence="2" id="KW-0732">Signal</keyword>
<dbReference type="AlphaFoldDB" id="A0A923HWD7"/>
<evidence type="ECO:0000313" key="4">
    <source>
        <dbReference type="Proteomes" id="UP000616595"/>
    </source>
</evidence>
<gene>
    <name evidence="3" type="ORF">GH810_05850</name>
</gene>